<comment type="caution">
    <text evidence="3">The sequence shown here is derived from an EMBL/GenBank/DDBJ whole genome shotgun (WGS) entry which is preliminary data.</text>
</comment>
<feature type="region of interest" description="Disordered" evidence="1">
    <location>
        <begin position="277"/>
        <end position="354"/>
    </location>
</feature>
<protein>
    <recommendedName>
        <fullName evidence="2">J domain-containing protein</fullName>
    </recommendedName>
</protein>
<dbReference type="EMBL" id="JANIEX010001753">
    <property type="protein sequence ID" value="KAJ3554774.1"/>
    <property type="molecule type" value="Genomic_DNA"/>
</dbReference>
<dbReference type="PRINTS" id="PR00625">
    <property type="entry name" value="JDOMAIN"/>
</dbReference>
<evidence type="ECO:0000259" key="2">
    <source>
        <dbReference type="PROSITE" id="PS50076"/>
    </source>
</evidence>
<dbReference type="AlphaFoldDB" id="A0AAD5VEW8"/>
<feature type="domain" description="J" evidence="2">
    <location>
        <begin position="18"/>
        <end position="88"/>
    </location>
</feature>
<dbReference type="InterPro" id="IPR018253">
    <property type="entry name" value="DnaJ_domain_CS"/>
</dbReference>
<dbReference type="InterPro" id="IPR052594">
    <property type="entry name" value="J_domain-containing_protein"/>
</dbReference>
<dbReference type="Proteomes" id="UP001213000">
    <property type="component" value="Unassembled WGS sequence"/>
</dbReference>
<evidence type="ECO:0000313" key="3">
    <source>
        <dbReference type="EMBL" id="KAJ3554774.1"/>
    </source>
</evidence>
<evidence type="ECO:0000256" key="1">
    <source>
        <dbReference type="SAM" id="MobiDB-lite"/>
    </source>
</evidence>
<dbReference type="PROSITE" id="PS50076">
    <property type="entry name" value="DNAJ_2"/>
    <property type="match status" value="1"/>
</dbReference>
<reference evidence="3" key="1">
    <citation type="submission" date="2022-07" db="EMBL/GenBank/DDBJ databases">
        <title>Genome Sequence of Leucocoprinus birnbaumii.</title>
        <authorList>
            <person name="Buettner E."/>
        </authorList>
    </citation>
    <scope>NUCLEOTIDE SEQUENCE</scope>
    <source>
        <strain evidence="3">VT141</strain>
    </source>
</reference>
<keyword evidence="4" id="KW-1185">Reference proteome</keyword>
<dbReference type="PANTHER" id="PTHR44144:SF1">
    <property type="entry name" value="DNAJ HOMOLOG SUBFAMILY C MEMBER 9"/>
    <property type="match status" value="1"/>
</dbReference>
<dbReference type="Gene3D" id="1.10.287.110">
    <property type="entry name" value="DnaJ domain"/>
    <property type="match status" value="1"/>
</dbReference>
<dbReference type="PANTHER" id="PTHR44144">
    <property type="entry name" value="DNAJ HOMOLOG SUBFAMILY C MEMBER 9"/>
    <property type="match status" value="1"/>
</dbReference>
<dbReference type="SMART" id="SM00271">
    <property type="entry name" value="DnaJ"/>
    <property type="match status" value="1"/>
</dbReference>
<feature type="compositionally biased region" description="Basic and acidic residues" evidence="1">
    <location>
        <begin position="300"/>
        <end position="332"/>
    </location>
</feature>
<dbReference type="SUPFAM" id="SSF46565">
    <property type="entry name" value="Chaperone J-domain"/>
    <property type="match status" value="1"/>
</dbReference>
<name>A0AAD5VEW8_9AGAR</name>
<dbReference type="CDD" id="cd06257">
    <property type="entry name" value="DnaJ"/>
    <property type="match status" value="1"/>
</dbReference>
<dbReference type="GO" id="GO:0031072">
    <property type="term" value="F:heat shock protein binding"/>
    <property type="evidence" value="ECO:0007669"/>
    <property type="project" value="TreeGrafter"/>
</dbReference>
<evidence type="ECO:0000313" key="4">
    <source>
        <dbReference type="Proteomes" id="UP001213000"/>
    </source>
</evidence>
<dbReference type="Pfam" id="PF23302">
    <property type="entry name" value="HTH_DNAJC9"/>
    <property type="match status" value="1"/>
</dbReference>
<dbReference type="PROSITE" id="PS00636">
    <property type="entry name" value="DNAJ_1"/>
    <property type="match status" value="1"/>
</dbReference>
<sequence length="354" mass="39609">MDDHDPISQFFPDQDSVDLYEVLNLKSTANPDEIKKAYRRLALVYHPDKHATAGAEAKEAASLKFQQVGFAYAVLSDEKRKERYDKTGSTTEGLDLEPGEGGWESYFEDLFDRVTRDKLDEMKKEYQGSPEEIEDLKKAYLDTKGSIGEIMTHIPHSTVDDEPRFIVEITKLIQQGDLPEMKEWQKSIKDEKARLIRQKESQKEASEAEALAKELGVWDEFYGNGKPRKRKGKGKGMQAQEDDVDDTAALQALITGRKETGAQAMSSFFDSLEAKYAGGTGKKGKAKKRGHADVEDEGEPSTKKARVEDIPDDEFAKIQERLFGDGSKRSKASDSTASPRKASSRKKGRKASAK</sequence>
<organism evidence="3 4">
    <name type="scientific">Leucocoprinus birnbaumii</name>
    <dbReference type="NCBI Taxonomy" id="56174"/>
    <lineage>
        <taxon>Eukaryota</taxon>
        <taxon>Fungi</taxon>
        <taxon>Dikarya</taxon>
        <taxon>Basidiomycota</taxon>
        <taxon>Agaricomycotina</taxon>
        <taxon>Agaricomycetes</taxon>
        <taxon>Agaricomycetidae</taxon>
        <taxon>Agaricales</taxon>
        <taxon>Agaricineae</taxon>
        <taxon>Agaricaceae</taxon>
        <taxon>Leucocoprinus</taxon>
    </lineage>
</organism>
<accession>A0AAD5VEW8</accession>
<proteinExistence type="predicted"/>
<dbReference type="InterPro" id="IPR056453">
    <property type="entry name" value="HTH_DNAJC9"/>
</dbReference>
<dbReference type="InterPro" id="IPR001623">
    <property type="entry name" value="DnaJ_domain"/>
</dbReference>
<feature type="region of interest" description="Disordered" evidence="1">
    <location>
        <begin position="223"/>
        <end position="244"/>
    </location>
</feature>
<dbReference type="InterPro" id="IPR036869">
    <property type="entry name" value="J_dom_sf"/>
</dbReference>
<dbReference type="GO" id="GO:0005634">
    <property type="term" value="C:nucleus"/>
    <property type="evidence" value="ECO:0007669"/>
    <property type="project" value="TreeGrafter"/>
</dbReference>
<dbReference type="GO" id="GO:0005737">
    <property type="term" value="C:cytoplasm"/>
    <property type="evidence" value="ECO:0007669"/>
    <property type="project" value="TreeGrafter"/>
</dbReference>
<feature type="compositionally biased region" description="Basic residues" evidence="1">
    <location>
        <begin position="342"/>
        <end position="354"/>
    </location>
</feature>
<gene>
    <name evidence="3" type="ORF">NP233_g12353</name>
</gene>
<dbReference type="Pfam" id="PF00226">
    <property type="entry name" value="DnaJ"/>
    <property type="match status" value="1"/>
</dbReference>